<dbReference type="Proteomes" id="UP000067626">
    <property type="component" value="Chromosome"/>
</dbReference>
<evidence type="ECO:0000256" key="1">
    <source>
        <dbReference type="SAM" id="Phobius"/>
    </source>
</evidence>
<reference evidence="2 3" key="1">
    <citation type="submission" date="2015-07" db="EMBL/GenBank/DDBJ databases">
        <title>Genome analysis of myxobacterium Chondromyces crocatus Cm c5 reveals a high potential for natural compound synthesis and the genetic basis for the loss of fruiting body formation.</title>
        <authorList>
            <person name="Zaburannyi N."/>
            <person name="Bunk B."/>
            <person name="Maier J."/>
            <person name="Overmann J."/>
            <person name="Mueller R."/>
        </authorList>
    </citation>
    <scope>NUCLEOTIDE SEQUENCE [LARGE SCALE GENOMIC DNA]</scope>
    <source>
        <strain evidence="2 3">Cm c5</strain>
    </source>
</reference>
<sequence>MQHVRDILILAILIVSFATLLTVHVALAGLLIARVRPRWQGLLAFLVPPLAPIYGFREGFRRTSALWLTAVLVYTLALSASYIF</sequence>
<dbReference type="EMBL" id="CP012159">
    <property type="protein sequence ID" value="AKT43947.1"/>
    <property type="molecule type" value="Genomic_DNA"/>
</dbReference>
<feature type="transmembrane region" description="Helical" evidence="1">
    <location>
        <begin position="39"/>
        <end position="56"/>
    </location>
</feature>
<dbReference type="AlphaFoldDB" id="A0A0K1ETG3"/>
<dbReference type="KEGG" id="ccro:CMC5_081840"/>
<feature type="transmembrane region" description="Helical" evidence="1">
    <location>
        <begin position="65"/>
        <end position="83"/>
    </location>
</feature>
<gene>
    <name evidence="2" type="ORF">CMC5_081840</name>
</gene>
<protein>
    <submittedName>
        <fullName evidence="2">Uncharacterized protein</fullName>
    </submittedName>
</protein>
<evidence type="ECO:0000313" key="2">
    <source>
        <dbReference type="EMBL" id="AKT43947.1"/>
    </source>
</evidence>
<evidence type="ECO:0000313" key="3">
    <source>
        <dbReference type="Proteomes" id="UP000067626"/>
    </source>
</evidence>
<accession>A0A0K1ETG3</accession>
<organism evidence="2 3">
    <name type="scientific">Chondromyces crocatus</name>
    <dbReference type="NCBI Taxonomy" id="52"/>
    <lineage>
        <taxon>Bacteria</taxon>
        <taxon>Pseudomonadati</taxon>
        <taxon>Myxococcota</taxon>
        <taxon>Polyangia</taxon>
        <taxon>Polyangiales</taxon>
        <taxon>Polyangiaceae</taxon>
        <taxon>Chondromyces</taxon>
    </lineage>
</organism>
<name>A0A0K1ETG3_CHOCO</name>
<keyword evidence="3" id="KW-1185">Reference proteome</keyword>
<proteinExistence type="predicted"/>
<keyword evidence="1" id="KW-1133">Transmembrane helix</keyword>
<keyword evidence="1" id="KW-0472">Membrane</keyword>
<feature type="transmembrane region" description="Helical" evidence="1">
    <location>
        <begin position="7"/>
        <end position="33"/>
    </location>
</feature>
<keyword evidence="1" id="KW-0812">Transmembrane</keyword>